<evidence type="ECO:0000313" key="2">
    <source>
        <dbReference type="Proteomes" id="UP000050525"/>
    </source>
</evidence>
<gene>
    <name evidence="1" type="ORF">Y1Q_0020872</name>
</gene>
<comment type="caution">
    <text evidence="1">The sequence shown here is derived from an EMBL/GenBank/DDBJ whole genome shotgun (WGS) entry which is preliminary data.</text>
</comment>
<keyword evidence="2" id="KW-1185">Reference proteome</keyword>
<name>A0A151NJ68_ALLMI</name>
<dbReference type="EMBL" id="AKHW03002907">
    <property type="protein sequence ID" value="KYO36838.1"/>
    <property type="molecule type" value="Genomic_DNA"/>
</dbReference>
<proteinExistence type="predicted"/>
<accession>A0A151NJ68</accession>
<protein>
    <submittedName>
        <fullName evidence="1">Uncharacterized protein</fullName>
    </submittedName>
</protein>
<organism evidence="1 2">
    <name type="scientific">Alligator mississippiensis</name>
    <name type="common">American alligator</name>
    <dbReference type="NCBI Taxonomy" id="8496"/>
    <lineage>
        <taxon>Eukaryota</taxon>
        <taxon>Metazoa</taxon>
        <taxon>Chordata</taxon>
        <taxon>Craniata</taxon>
        <taxon>Vertebrata</taxon>
        <taxon>Euteleostomi</taxon>
        <taxon>Archelosauria</taxon>
        <taxon>Archosauria</taxon>
        <taxon>Crocodylia</taxon>
        <taxon>Alligatoridae</taxon>
        <taxon>Alligatorinae</taxon>
        <taxon>Alligator</taxon>
    </lineage>
</organism>
<evidence type="ECO:0000313" key="1">
    <source>
        <dbReference type="EMBL" id="KYO36838.1"/>
    </source>
</evidence>
<reference evidence="1 2" key="1">
    <citation type="journal article" date="2012" name="Genome Biol.">
        <title>Sequencing three crocodilian genomes to illuminate the evolution of archosaurs and amniotes.</title>
        <authorList>
            <person name="St John J.A."/>
            <person name="Braun E.L."/>
            <person name="Isberg S.R."/>
            <person name="Miles L.G."/>
            <person name="Chong A.Y."/>
            <person name="Gongora J."/>
            <person name="Dalzell P."/>
            <person name="Moran C."/>
            <person name="Bed'hom B."/>
            <person name="Abzhanov A."/>
            <person name="Burgess S.C."/>
            <person name="Cooksey A.M."/>
            <person name="Castoe T.A."/>
            <person name="Crawford N.G."/>
            <person name="Densmore L.D."/>
            <person name="Drew J.C."/>
            <person name="Edwards S.V."/>
            <person name="Faircloth B.C."/>
            <person name="Fujita M.K."/>
            <person name="Greenwold M.J."/>
            <person name="Hoffmann F.G."/>
            <person name="Howard J.M."/>
            <person name="Iguchi T."/>
            <person name="Janes D.E."/>
            <person name="Khan S.Y."/>
            <person name="Kohno S."/>
            <person name="de Koning A.J."/>
            <person name="Lance S.L."/>
            <person name="McCarthy F.M."/>
            <person name="McCormack J.E."/>
            <person name="Merchant M.E."/>
            <person name="Peterson D.G."/>
            <person name="Pollock D.D."/>
            <person name="Pourmand N."/>
            <person name="Raney B.J."/>
            <person name="Roessler K.A."/>
            <person name="Sanford J.R."/>
            <person name="Sawyer R.H."/>
            <person name="Schmidt C.J."/>
            <person name="Triplett E.W."/>
            <person name="Tuberville T.D."/>
            <person name="Venegas-Anaya M."/>
            <person name="Howard J.T."/>
            <person name="Jarvis E.D."/>
            <person name="Guillette L.J.Jr."/>
            <person name="Glenn T.C."/>
            <person name="Green R.E."/>
            <person name="Ray D.A."/>
        </authorList>
    </citation>
    <scope>NUCLEOTIDE SEQUENCE [LARGE SCALE GENOMIC DNA]</scope>
    <source>
        <strain evidence="1">KSC_2009_1</strain>
    </source>
</reference>
<dbReference type="Proteomes" id="UP000050525">
    <property type="component" value="Unassembled WGS sequence"/>
</dbReference>
<dbReference type="AlphaFoldDB" id="A0A151NJ68"/>
<sequence>MRQFCSRESSGPFSPGYSRYTMTWLIRQYVWTGRTVREPSYENKGVSNVHVSFSSMDTGFLSLRKKSLPV</sequence>